<keyword evidence="3" id="KW-0864">Zinc transport</keyword>
<comment type="caution">
    <text evidence="8">The sequence shown here is derived from an EMBL/GenBank/DDBJ whole genome shotgun (WGS) entry which is preliminary data.</text>
</comment>
<name>A0A0A2G770_9PORP</name>
<dbReference type="EMBL" id="JQZW01000002">
    <property type="protein sequence ID" value="KGN99101.1"/>
    <property type="molecule type" value="Genomic_DNA"/>
</dbReference>
<evidence type="ECO:0000313" key="8">
    <source>
        <dbReference type="EMBL" id="KGN99101.1"/>
    </source>
</evidence>
<feature type="transmembrane region" description="Helical" evidence="6">
    <location>
        <begin position="224"/>
        <end position="241"/>
    </location>
</feature>
<dbReference type="InterPro" id="IPR050681">
    <property type="entry name" value="CDF/SLC30A"/>
</dbReference>
<dbReference type="PANTHER" id="PTHR11562">
    <property type="entry name" value="CATION EFFLUX PROTEIN/ ZINC TRANSPORTER"/>
    <property type="match status" value="1"/>
</dbReference>
<keyword evidence="4 6" id="KW-1133">Transmembrane helix</keyword>
<proteinExistence type="predicted"/>
<keyword evidence="3" id="KW-0813">Transport</keyword>
<comment type="subcellular location">
    <subcellularLocation>
        <location evidence="1">Membrane</location>
        <topology evidence="1">Multi-pass membrane protein</topology>
    </subcellularLocation>
</comment>
<gene>
    <name evidence="8" type="ORF">HQ36_01155</name>
</gene>
<dbReference type="eggNOG" id="COG1230">
    <property type="taxonomic scope" value="Bacteria"/>
</dbReference>
<keyword evidence="2 6" id="KW-0812">Transmembrane</keyword>
<keyword evidence="3" id="KW-0406">Ion transport</keyword>
<dbReference type="GO" id="GO:0046872">
    <property type="term" value="F:metal ion binding"/>
    <property type="evidence" value="ECO:0007669"/>
    <property type="project" value="InterPro"/>
</dbReference>
<reference evidence="8 9" key="1">
    <citation type="submission" date="2014-08" db="EMBL/GenBank/DDBJ databases">
        <title>Porphyromonas gingivicanis strain:COT-022_OH1391 Genome sequencing.</title>
        <authorList>
            <person name="Wallis C."/>
            <person name="Deusch O."/>
            <person name="O'Flynn C."/>
            <person name="Davis I."/>
            <person name="Jospin G."/>
            <person name="Darling A.E."/>
            <person name="Coil D.A."/>
            <person name="Alexiev A."/>
            <person name="Horsfall A."/>
            <person name="Kirkwood N."/>
            <person name="Harris S."/>
            <person name="Eisen J.A."/>
        </authorList>
    </citation>
    <scope>NUCLEOTIDE SEQUENCE [LARGE SCALE GENOMIC DNA]</scope>
    <source>
        <strain evidence="9">COT-022 OH1391</strain>
    </source>
</reference>
<organism evidence="8 9">
    <name type="scientific">Porphyromonas gingivicanis</name>
    <dbReference type="NCBI Taxonomy" id="266762"/>
    <lineage>
        <taxon>Bacteria</taxon>
        <taxon>Pseudomonadati</taxon>
        <taxon>Bacteroidota</taxon>
        <taxon>Bacteroidia</taxon>
        <taxon>Bacteroidales</taxon>
        <taxon>Porphyromonadaceae</taxon>
        <taxon>Porphyromonas</taxon>
    </lineage>
</organism>
<evidence type="ECO:0000256" key="4">
    <source>
        <dbReference type="ARBA" id="ARBA00022989"/>
    </source>
</evidence>
<evidence type="ECO:0000313" key="9">
    <source>
        <dbReference type="Proteomes" id="UP000030134"/>
    </source>
</evidence>
<evidence type="ECO:0000256" key="6">
    <source>
        <dbReference type="SAM" id="Phobius"/>
    </source>
</evidence>
<feature type="transmembrane region" description="Helical" evidence="6">
    <location>
        <begin position="150"/>
        <end position="170"/>
    </location>
</feature>
<dbReference type="AlphaFoldDB" id="A0A0A2G770"/>
<dbReference type="GO" id="GO:0005886">
    <property type="term" value="C:plasma membrane"/>
    <property type="evidence" value="ECO:0007669"/>
    <property type="project" value="TreeGrafter"/>
</dbReference>
<keyword evidence="3" id="KW-0862">Zinc</keyword>
<dbReference type="PANTHER" id="PTHR11562:SF17">
    <property type="entry name" value="RE54080P-RELATED"/>
    <property type="match status" value="1"/>
</dbReference>
<dbReference type="Pfam" id="PF01545">
    <property type="entry name" value="Cation_efflux"/>
    <property type="match status" value="1"/>
</dbReference>
<dbReference type="Gene3D" id="1.20.1510.10">
    <property type="entry name" value="Cation efflux protein transmembrane domain"/>
    <property type="match status" value="1"/>
</dbReference>
<dbReference type="GO" id="GO:0005385">
    <property type="term" value="F:zinc ion transmembrane transporter activity"/>
    <property type="evidence" value="ECO:0007669"/>
    <property type="project" value="TreeGrafter"/>
</dbReference>
<evidence type="ECO:0000256" key="3">
    <source>
        <dbReference type="ARBA" id="ARBA00022906"/>
    </source>
</evidence>
<keyword evidence="9" id="KW-1185">Reference proteome</keyword>
<evidence type="ECO:0000256" key="1">
    <source>
        <dbReference type="ARBA" id="ARBA00004141"/>
    </source>
</evidence>
<accession>A0A0A2G770</accession>
<evidence type="ECO:0000256" key="2">
    <source>
        <dbReference type="ARBA" id="ARBA00022692"/>
    </source>
</evidence>
<feature type="transmembrane region" description="Helical" evidence="6">
    <location>
        <begin position="119"/>
        <end position="138"/>
    </location>
</feature>
<evidence type="ECO:0000256" key="5">
    <source>
        <dbReference type="ARBA" id="ARBA00023136"/>
    </source>
</evidence>
<dbReference type="RefSeq" id="WP_036882755.1">
    <property type="nucleotide sequence ID" value="NZ_JQZW01000002.1"/>
</dbReference>
<protein>
    <recommendedName>
        <fullName evidence="7">Cation efflux protein transmembrane domain-containing protein</fullName>
    </recommendedName>
</protein>
<dbReference type="Proteomes" id="UP000030134">
    <property type="component" value="Unassembled WGS sequence"/>
</dbReference>
<sequence>MLKSTFLIPKMDCPCEERMIRMKLDGDSTIEQLSFDLSQRRLEIIHREAVKPIEDTLASLNLGSRLELSIPFDGVLPAKQPENAVERREKTLLWWVLSINFFCFVVEGAWGIWARSMGLMADSLDMLADALVYGLALWAIGRAGRSKKQVAVMAGLLQFLLAGWGIVEVVQRFVTPDLTPDFWAMIIASLIALSANTASLWILNRAQSREAHIEASRIFTSNDVLVNIGVIVSAIVVAFTKSRYPDLIVGSIVFLLVLRGAIRILRLAR</sequence>
<dbReference type="InterPro" id="IPR036163">
    <property type="entry name" value="HMA_dom_sf"/>
</dbReference>
<feature type="transmembrane region" description="Helical" evidence="6">
    <location>
        <begin position="247"/>
        <end position="265"/>
    </location>
</feature>
<feature type="transmembrane region" description="Helical" evidence="6">
    <location>
        <begin position="92"/>
        <end position="113"/>
    </location>
</feature>
<feature type="domain" description="Cation efflux protein transmembrane" evidence="7">
    <location>
        <begin position="94"/>
        <end position="266"/>
    </location>
</feature>
<keyword evidence="5 6" id="KW-0472">Membrane</keyword>
<dbReference type="InterPro" id="IPR058533">
    <property type="entry name" value="Cation_efflux_TM"/>
</dbReference>
<dbReference type="InterPro" id="IPR027469">
    <property type="entry name" value="Cation_efflux_TMD_sf"/>
</dbReference>
<feature type="transmembrane region" description="Helical" evidence="6">
    <location>
        <begin position="182"/>
        <end position="203"/>
    </location>
</feature>
<dbReference type="SUPFAM" id="SSF55008">
    <property type="entry name" value="HMA, heavy metal-associated domain"/>
    <property type="match status" value="1"/>
</dbReference>
<evidence type="ECO:0000259" key="7">
    <source>
        <dbReference type="Pfam" id="PF01545"/>
    </source>
</evidence>
<dbReference type="SUPFAM" id="SSF161111">
    <property type="entry name" value="Cation efflux protein transmembrane domain-like"/>
    <property type="match status" value="1"/>
</dbReference>
<dbReference type="STRING" id="266762.HQ36_01155"/>